<name>A0ABS8VGF6_DATST</name>
<feature type="non-terminal residue" evidence="1">
    <location>
        <position position="1"/>
    </location>
</feature>
<dbReference type="Proteomes" id="UP000823775">
    <property type="component" value="Unassembled WGS sequence"/>
</dbReference>
<proteinExistence type="predicted"/>
<evidence type="ECO:0000313" key="2">
    <source>
        <dbReference type="Proteomes" id="UP000823775"/>
    </source>
</evidence>
<evidence type="ECO:0000313" key="1">
    <source>
        <dbReference type="EMBL" id="MCD9645367.1"/>
    </source>
</evidence>
<comment type="caution">
    <text evidence="1">The sequence shown here is derived from an EMBL/GenBank/DDBJ whole genome shotgun (WGS) entry which is preliminary data.</text>
</comment>
<reference evidence="1 2" key="1">
    <citation type="journal article" date="2021" name="BMC Genomics">
        <title>Datura genome reveals duplications of psychoactive alkaloid biosynthetic genes and high mutation rate following tissue culture.</title>
        <authorList>
            <person name="Rajewski A."/>
            <person name="Carter-House D."/>
            <person name="Stajich J."/>
            <person name="Litt A."/>
        </authorList>
    </citation>
    <scope>NUCLEOTIDE SEQUENCE [LARGE SCALE GENOMIC DNA]</scope>
    <source>
        <strain evidence="1">AR-01</strain>
    </source>
</reference>
<organism evidence="1 2">
    <name type="scientific">Datura stramonium</name>
    <name type="common">Jimsonweed</name>
    <name type="synonym">Common thornapple</name>
    <dbReference type="NCBI Taxonomy" id="4076"/>
    <lineage>
        <taxon>Eukaryota</taxon>
        <taxon>Viridiplantae</taxon>
        <taxon>Streptophyta</taxon>
        <taxon>Embryophyta</taxon>
        <taxon>Tracheophyta</taxon>
        <taxon>Spermatophyta</taxon>
        <taxon>Magnoliopsida</taxon>
        <taxon>eudicotyledons</taxon>
        <taxon>Gunneridae</taxon>
        <taxon>Pentapetalae</taxon>
        <taxon>asterids</taxon>
        <taxon>lamiids</taxon>
        <taxon>Solanales</taxon>
        <taxon>Solanaceae</taxon>
        <taxon>Solanoideae</taxon>
        <taxon>Datureae</taxon>
        <taxon>Datura</taxon>
    </lineage>
</organism>
<protein>
    <submittedName>
        <fullName evidence="1">Uncharacterized protein</fullName>
    </submittedName>
</protein>
<dbReference type="EMBL" id="JACEIK010004407">
    <property type="protein sequence ID" value="MCD9645367.1"/>
    <property type="molecule type" value="Genomic_DNA"/>
</dbReference>
<accession>A0ABS8VGF6</accession>
<keyword evidence="2" id="KW-1185">Reference proteome</keyword>
<gene>
    <name evidence="1" type="ORF">HAX54_034223</name>
</gene>
<sequence length="80" mass="8817">GLAKVNPDNLSTVAMTSTPIAMAISLQWKFHCCSSALLTSSLVQFDPEITSKWLAADEVKDGLSFEKMARELEDRSLDQK</sequence>